<organism evidence="4 5">
    <name type="scientific">Phrynocephalus forsythii</name>
    <dbReference type="NCBI Taxonomy" id="171643"/>
    <lineage>
        <taxon>Eukaryota</taxon>
        <taxon>Metazoa</taxon>
        <taxon>Chordata</taxon>
        <taxon>Craniata</taxon>
        <taxon>Vertebrata</taxon>
        <taxon>Euteleostomi</taxon>
        <taxon>Lepidosauria</taxon>
        <taxon>Squamata</taxon>
        <taxon>Bifurcata</taxon>
        <taxon>Unidentata</taxon>
        <taxon>Episquamata</taxon>
        <taxon>Toxicofera</taxon>
        <taxon>Iguania</taxon>
        <taxon>Acrodonta</taxon>
        <taxon>Agamidae</taxon>
        <taxon>Agaminae</taxon>
        <taxon>Phrynocephalus</taxon>
    </lineage>
</organism>
<protein>
    <submittedName>
        <fullName evidence="4">Uncharacterized protein</fullName>
    </submittedName>
</protein>
<keyword evidence="2" id="KW-1133">Transmembrane helix</keyword>
<evidence type="ECO:0000256" key="2">
    <source>
        <dbReference type="SAM" id="Phobius"/>
    </source>
</evidence>
<comment type="caution">
    <text evidence="4">The sequence shown here is derived from an EMBL/GenBank/DDBJ whole genome shotgun (WGS) entry which is preliminary data.</text>
</comment>
<name>A0A9Q0XES1_9SAUR</name>
<keyword evidence="5" id="KW-1185">Reference proteome</keyword>
<dbReference type="EMBL" id="JAPFRF010000015">
    <property type="protein sequence ID" value="KAJ7310290.1"/>
    <property type="molecule type" value="Genomic_DNA"/>
</dbReference>
<reference evidence="4" key="1">
    <citation type="journal article" date="2023" name="DNA Res.">
        <title>Chromosome-level genome assembly of Phrynocephalus forsythii using third-generation DNA sequencing and Hi-C analysis.</title>
        <authorList>
            <person name="Qi Y."/>
            <person name="Zhao W."/>
            <person name="Zhao Y."/>
            <person name="Niu C."/>
            <person name="Cao S."/>
            <person name="Zhang Y."/>
        </authorList>
    </citation>
    <scope>NUCLEOTIDE SEQUENCE</scope>
    <source>
        <tissue evidence="4">Muscle</tissue>
    </source>
</reference>
<proteinExistence type="predicted"/>
<feature type="chain" id="PRO_5040331906" evidence="3">
    <location>
        <begin position="23"/>
        <end position="250"/>
    </location>
</feature>
<feature type="region of interest" description="Disordered" evidence="1">
    <location>
        <begin position="116"/>
        <end position="163"/>
    </location>
</feature>
<keyword evidence="2" id="KW-0812">Transmembrane</keyword>
<dbReference type="AlphaFoldDB" id="A0A9Q0XES1"/>
<feature type="signal peptide" evidence="3">
    <location>
        <begin position="1"/>
        <end position="22"/>
    </location>
</feature>
<evidence type="ECO:0000313" key="4">
    <source>
        <dbReference type="EMBL" id="KAJ7310290.1"/>
    </source>
</evidence>
<sequence>MPASLNLWTLLVLLSCGGMVTQVVEPNCTHVADFADCQGDILNFCPRGVACGCKDQKPFCKCPSYRSTWQDYWYMGPKCDHLWSSLDLILIATLPAVTLASVAIVVMQWINSCRSTPGKGARQWSPFGCGQRPQAKDNRAYVPDSADQARPASQPQKGKAADGAAQNYNFPKLSLTKQVYERPESPRFGAFSYLPHHPLRGADPAGDVLVRPSPRDAQLGDWGDNIPEADYEEDNPFAAIPMQQFLIAGG</sequence>
<gene>
    <name evidence="4" type="ORF">JRQ81_007191</name>
</gene>
<dbReference type="Proteomes" id="UP001142489">
    <property type="component" value="Unassembled WGS sequence"/>
</dbReference>
<accession>A0A9Q0XES1</accession>
<keyword evidence="2" id="KW-0472">Membrane</keyword>
<evidence type="ECO:0000313" key="5">
    <source>
        <dbReference type="Proteomes" id="UP001142489"/>
    </source>
</evidence>
<evidence type="ECO:0000256" key="1">
    <source>
        <dbReference type="SAM" id="MobiDB-lite"/>
    </source>
</evidence>
<dbReference type="OrthoDB" id="9632766at2759"/>
<evidence type="ECO:0000256" key="3">
    <source>
        <dbReference type="SAM" id="SignalP"/>
    </source>
</evidence>
<feature type="transmembrane region" description="Helical" evidence="2">
    <location>
        <begin position="88"/>
        <end position="110"/>
    </location>
</feature>
<keyword evidence="3" id="KW-0732">Signal</keyword>